<protein>
    <submittedName>
        <fullName evidence="1">DUF2141 domain-containing protein</fullName>
    </submittedName>
</protein>
<evidence type="ECO:0000313" key="2">
    <source>
        <dbReference type="Proteomes" id="UP001596152"/>
    </source>
</evidence>
<dbReference type="InterPro" id="IPR018673">
    <property type="entry name" value="DUF2141"/>
</dbReference>
<name>A0ABW0FPY8_9CAUL</name>
<comment type="caution">
    <text evidence="1">The sequence shown here is derived from an EMBL/GenBank/DDBJ whole genome shotgun (WGS) entry which is preliminary data.</text>
</comment>
<accession>A0ABW0FPY8</accession>
<proteinExistence type="predicted"/>
<sequence length="92" mass="9505">MRPCRFQTIVQVPATGAPVARFIGVPAGRYAVASFQDVNRDGQLNFGGMMGAPSEPWGYSRGARGVMGPPRFEDAAVSVGANGGVIPVALGL</sequence>
<keyword evidence="2" id="KW-1185">Reference proteome</keyword>
<evidence type="ECO:0000313" key="1">
    <source>
        <dbReference type="EMBL" id="MFC5343003.1"/>
    </source>
</evidence>
<dbReference type="Proteomes" id="UP001596152">
    <property type="component" value="Unassembled WGS sequence"/>
</dbReference>
<reference evidence="2" key="1">
    <citation type="journal article" date="2019" name="Int. J. Syst. Evol. Microbiol.">
        <title>The Global Catalogue of Microorganisms (GCM) 10K type strain sequencing project: providing services to taxonomists for standard genome sequencing and annotation.</title>
        <authorList>
            <consortium name="The Broad Institute Genomics Platform"/>
            <consortium name="The Broad Institute Genome Sequencing Center for Infectious Disease"/>
            <person name="Wu L."/>
            <person name="Ma J."/>
        </authorList>
    </citation>
    <scope>NUCLEOTIDE SEQUENCE [LARGE SCALE GENOMIC DNA]</scope>
    <source>
        <strain evidence="2">JCM 12125</strain>
    </source>
</reference>
<gene>
    <name evidence="1" type="ORF">ACFPIE_03690</name>
</gene>
<dbReference type="Pfam" id="PF09912">
    <property type="entry name" value="DUF2141"/>
    <property type="match status" value="1"/>
</dbReference>
<dbReference type="RefSeq" id="WP_374036446.1">
    <property type="nucleotide sequence ID" value="NZ_CP169082.1"/>
</dbReference>
<dbReference type="EMBL" id="JBHSLF010000007">
    <property type="protein sequence ID" value="MFC5343003.1"/>
    <property type="molecule type" value="Genomic_DNA"/>
</dbReference>
<organism evidence="1 2">
    <name type="scientific">Brevundimonas staleyi</name>
    <dbReference type="NCBI Taxonomy" id="74326"/>
    <lineage>
        <taxon>Bacteria</taxon>
        <taxon>Pseudomonadati</taxon>
        <taxon>Pseudomonadota</taxon>
        <taxon>Alphaproteobacteria</taxon>
        <taxon>Caulobacterales</taxon>
        <taxon>Caulobacteraceae</taxon>
        <taxon>Brevundimonas</taxon>
    </lineage>
</organism>